<dbReference type="InterPro" id="IPR025433">
    <property type="entry name" value="DUF4168"/>
</dbReference>
<evidence type="ECO:0000313" key="2">
    <source>
        <dbReference type="EMBL" id="GAD60165.1"/>
    </source>
</evidence>
<evidence type="ECO:0000259" key="1">
    <source>
        <dbReference type="Pfam" id="PF13767"/>
    </source>
</evidence>
<protein>
    <recommendedName>
        <fullName evidence="1">DUF4168 domain-containing protein</fullName>
    </recommendedName>
</protein>
<proteinExistence type="predicted"/>
<organism evidence="2 3">
    <name type="scientific">Brevundimonas abyssalis TAR-001</name>
    <dbReference type="NCBI Taxonomy" id="1391729"/>
    <lineage>
        <taxon>Bacteria</taxon>
        <taxon>Pseudomonadati</taxon>
        <taxon>Pseudomonadota</taxon>
        <taxon>Alphaproteobacteria</taxon>
        <taxon>Caulobacterales</taxon>
        <taxon>Caulobacteraceae</taxon>
        <taxon>Brevundimonas</taxon>
    </lineage>
</organism>
<feature type="domain" description="DUF4168" evidence="1">
    <location>
        <begin position="171"/>
        <end position="207"/>
    </location>
</feature>
<name>A0A8E0ND27_9CAUL</name>
<dbReference type="AlphaFoldDB" id="A0A8E0ND27"/>
<dbReference type="Proteomes" id="UP000016569">
    <property type="component" value="Unassembled WGS sequence"/>
</dbReference>
<evidence type="ECO:0000313" key="3">
    <source>
        <dbReference type="Proteomes" id="UP000016569"/>
    </source>
</evidence>
<comment type="caution">
    <text evidence="2">The sequence shown here is derived from an EMBL/GenBank/DDBJ whole genome shotgun (WGS) entry which is preliminary data.</text>
</comment>
<dbReference type="Pfam" id="PF13767">
    <property type="entry name" value="DUF4168"/>
    <property type="match status" value="2"/>
</dbReference>
<accession>A0A8E0ND27</accession>
<keyword evidence="3" id="KW-1185">Reference proteome</keyword>
<dbReference type="EMBL" id="BATC01000056">
    <property type="protein sequence ID" value="GAD60165.1"/>
    <property type="molecule type" value="Genomic_DNA"/>
</dbReference>
<gene>
    <name evidence="2" type="ORF">MBEBAB_2415</name>
</gene>
<feature type="domain" description="DUF4168" evidence="1">
    <location>
        <begin position="89"/>
        <end position="124"/>
    </location>
</feature>
<reference evidence="3" key="1">
    <citation type="journal article" date="2013" name="Genome Announc.">
        <title>Draft Genome Sequence of the Dimorphic Prosthecate Bacterium Brevundimonas abyssalis TAR-001T.</title>
        <authorList>
            <person name="Tsubouchi T."/>
            <person name="Nishi S."/>
            <person name="Usui K."/>
            <person name="Shimane Y."/>
            <person name="Takaki Y."/>
            <person name="Maruyama T."/>
            <person name="Hatada Y."/>
        </authorList>
    </citation>
    <scope>NUCLEOTIDE SEQUENCE [LARGE SCALE GENOMIC DNA]</scope>
    <source>
        <strain evidence="3">TAR-001</strain>
    </source>
</reference>
<sequence length="216" mass="21451">MTVLIGPSGQFEGQSMRLKLIAAVSSAALIAGAATAQEADMQAGAQAEAQAPAATGEPTDAELAAFAGAMGQLQTIAQQVQGGQPTPEQQAEMAAVVEGSGLEIDRFNAISQAVSTDPVLQARVAVAATPPSPEGSVAASVTDAEAGQFAAAMTAVQPIAQSLNGAAPTAEQQAEMAAAIEGSGLTLDRFNEISGAIGQDQHLQARVGLAAAQSSQ</sequence>